<accession>A0ABR0KRF2</accession>
<dbReference type="SUPFAM" id="SSF51905">
    <property type="entry name" value="FAD/NAD(P)-binding domain"/>
    <property type="match status" value="1"/>
</dbReference>
<gene>
    <name evidence="6" type="ORF">LTR24_000011</name>
</gene>
<name>A0ABR0KRF2_9EURO</name>
<dbReference type="InterPro" id="IPR036188">
    <property type="entry name" value="FAD/NAD-bd_sf"/>
</dbReference>
<evidence type="ECO:0000313" key="6">
    <source>
        <dbReference type="EMBL" id="KAK5102452.1"/>
    </source>
</evidence>
<proteinExistence type="predicted"/>
<sequence length="431" mass="47741">MINNPNKQQSSPKTKADVIIVGAGPVGLLIALGLGRAGIETLVVEAHHELLPTTRAMVYMPVVLPVLKALGILDTVLQAAFLNTEGVRWRDIDGKELAHLPLGGDSSSELGGVLLIGQWRMNELILEELNKYPSVEVQFGMRCVGIDDTPGHENVRVMVHGSSMLDEDTFIEAKYLIATDGANSSIRRMLCVPFEGFTFQDFKMIGTDVIYDFIKQEDFTPLNFIVHPKDWAVIAYTGQEEDRLPIGSGKPQWRVAYVEDPDLPDSKQDYLKRAEEQVKKYTKKGDGKFRVIRAEPYLMQQRSAAQPRKGRVMLAGDALHSNNPIGGLGLTGGILDAYCYANALTKVLKQGEHDNLLTTCALARRNAWRGITDKLSQDNMRRLFSEDPKTVAEREAFFRKLNDPEGGKKFGAAVGKGFGNMMLEDFSSLTI</sequence>
<evidence type="ECO:0000256" key="4">
    <source>
        <dbReference type="ARBA" id="ARBA00023027"/>
    </source>
</evidence>
<dbReference type="Gene3D" id="3.30.9.10">
    <property type="entry name" value="D-Amino Acid Oxidase, subunit A, domain 2"/>
    <property type="match status" value="1"/>
</dbReference>
<dbReference type="InterPro" id="IPR050631">
    <property type="entry name" value="PheA/TfdB_FAD_monoxygenase"/>
</dbReference>
<organism evidence="6 7">
    <name type="scientific">Lithohypha guttulata</name>
    <dbReference type="NCBI Taxonomy" id="1690604"/>
    <lineage>
        <taxon>Eukaryota</taxon>
        <taxon>Fungi</taxon>
        <taxon>Dikarya</taxon>
        <taxon>Ascomycota</taxon>
        <taxon>Pezizomycotina</taxon>
        <taxon>Eurotiomycetes</taxon>
        <taxon>Chaetothyriomycetidae</taxon>
        <taxon>Chaetothyriales</taxon>
        <taxon>Trichomeriaceae</taxon>
        <taxon>Lithohypha</taxon>
    </lineage>
</organism>
<dbReference type="EMBL" id="JAVRRG010000001">
    <property type="protein sequence ID" value="KAK5102452.1"/>
    <property type="molecule type" value="Genomic_DNA"/>
</dbReference>
<keyword evidence="4" id="KW-0520">NAD</keyword>
<dbReference type="InterPro" id="IPR002938">
    <property type="entry name" value="FAD-bd"/>
</dbReference>
<dbReference type="PANTHER" id="PTHR43476:SF4">
    <property type="entry name" value="BLR0106 PROTEIN"/>
    <property type="match status" value="1"/>
</dbReference>
<dbReference type="Proteomes" id="UP001345013">
    <property type="component" value="Unassembled WGS sequence"/>
</dbReference>
<evidence type="ECO:0000259" key="5">
    <source>
        <dbReference type="Pfam" id="PF01494"/>
    </source>
</evidence>
<keyword evidence="1" id="KW-0285">Flavoprotein</keyword>
<reference evidence="6 7" key="1">
    <citation type="submission" date="2023-08" db="EMBL/GenBank/DDBJ databases">
        <title>Black Yeasts Isolated from many extreme environments.</title>
        <authorList>
            <person name="Coleine C."/>
            <person name="Stajich J.E."/>
            <person name="Selbmann L."/>
        </authorList>
    </citation>
    <scope>NUCLEOTIDE SEQUENCE [LARGE SCALE GENOMIC DNA]</scope>
    <source>
        <strain evidence="6 7">CCFEE 5885</strain>
    </source>
</reference>
<dbReference type="PANTHER" id="PTHR43476">
    <property type="entry name" value="3-(3-HYDROXY-PHENYL)PROPIONATE/3-HYDROXYCINNAMIC ACID HYDROXYLASE"/>
    <property type="match status" value="1"/>
</dbReference>
<keyword evidence="2" id="KW-0274">FAD</keyword>
<dbReference type="Pfam" id="PF01494">
    <property type="entry name" value="FAD_binding_3"/>
    <property type="match status" value="1"/>
</dbReference>
<evidence type="ECO:0000313" key="7">
    <source>
        <dbReference type="Proteomes" id="UP001345013"/>
    </source>
</evidence>
<dbReference type="PRINTS" id="PR00420">
    <property type="entry name" value="RNGMNOXGNASE"/>
</dbReference>
<comment type="caution">
    <text evidence="6">The sequence shown here is derived from an EMBL/GenBank/DDBJ whole genome shotgun (WGS) entry which is preliminary data.</text>
</comment>
<evidence type="ECO:0000256" key="1">
    <source>
        <dbReference type="ARBA" id="ARBA00022630"/>
    </source>
</evidence>
<dbReference type="Gene3D" id="3.50.50.60">
    <property type="entry name" value="FAD/NAD(P)-binding domain"/>
    <property type="match status" value="1"/>
</dbReference>
<keyword evidence="7" id="KW-1185">Reference proteome</keyword>
<keyword evidence="3" id="KW-0560">Oxidoreductase</keyword>
<evidence type="ECO:0000256" key="3">
    <source>
        <dbReference type="ARBA" id="ARBA00023002"/>
    </source>
</evidence>
<feature type="domain" description="FAD-binding" evidence="5">
    <location>
        <begin position="16"/>
        <end position="367"/>
    </location>
</feature>
<protein>
    <recommendedName>
        <fullName evidence="5">FAD-binding domain-containing protein</fullName>
    </recommendedName>
</protein>
<evidence type="ECO:0000256" key="2">
    <source>
        <dbReference type="ARBA" id="ARBA00022827"/>
    </source>
</evidence>